<dbReference type="AlphaFoldDB" id="A0A6A6L7F6"/>
<feature type="region of interest" description="Disordered" evidence="1">
    <location>
        <begin position="43"/>
        <end position="74"/>
    </location>
</feature>
<dbReference type="EMBL" id="JAAGAX010000013">
    <property type="protein sequence ID" value="KAF2296208.1"/>
    <property type="molecule type" value="Genomic_DNA"/>
</dbReference>
<dbReference type="Proteomes" id="UP000467840">
    <property type="component" value="Chromosome 7"/>
</dbReference>
<evidence type="ECO:0000256" key="1">
    <source>
        <dbReference type="SAM" id="MobiDB-lite"/>
    </source>
</evidence>
<proteinExistence type="predicted"/>
<evidence type="ECO:0000313" key="3">
    <source>
        <dbReference type="Proteomes" id="UP000467840"/>
    </source>
</evidence>
<gene>
    <name evidence="2" type="ORF">GH714_036733</name>
</gene>
<protein>
    <submittedName>
        <fullName evidence="2">Uncharacterized protein</fullName>
    </submittedName>
</protein>
<reference evidence="2 3" key="1">
    <citation type="journal article" date="2020" name="Mol. Plant">
        <title>The Chromosome-Based Rubber Tree Genome Provides New Insights into Spurge Genome Evolution and Rubber Biosynthesis.</title>
        <authorList>
            <person name="Liu J."/>
            <person name="Shi C."/>
            <person name="Shi C.C."/>
            <person name="Li W."/>
            <person name="Zhang Q.J."/>
            <person name="Zhang Y."/>
            <person name="Li K."/>
            <person name="Lu H.F."/>
            <person name="Shi C."/>
            <person name="Zhu S.T."/>
            <person name="Xiao Z.Y."/>
            <person name="Nan H."/>
            <person name="Yue Y."/>
            <person name="Zhu X.G."/>
            <person name="Wu Y."/>
            <person name="Hong X.N."/>
            <person name="Fan G.Y."/>
            <person name="Tong Y."/>
            <person name="Zhang D."/>
            <person name="Mao C.L."/>
            <person name="Liu Y.L."/>
            <person name="Hao S.J."/>
            <person name="Liu W.Q."/>
            <person name="Lv M.Q."/>
            <person name="Zhang H.B."/>
            <person name="Liu Y."/>
            <person name="Hu-Tang G.R."/>
            <person name="Wang J.P."/>
            <person name="Wang J.H."/>
            <person name="Sun Y.H."/>
            <person name="Ni S.B."/>
            <person name="Chen W.B."/>
            <person name="Zhang X.C."/>
            <person name="Jiao Y.N."/>
            <person name="Eichler E.E."/>
            <person name="Li G.H."/>
            <person name="Liu X."/>
            <person name="Gao L.Z."/>
        </authorList>
    </citation>
    <scope>NUCLEOTIDE SEQUENCE [LARGE SCALE GENOMIC DNA]</scope>
    <source>
        <strain evidence="3">cv. GT1</strain>
        <tissue evidence="2">Leaf</tissue>
    </source>
</reference>
<keyword evidence="3" id="KW-1185">Reference proteome</keyword>
<accession>A0A6A6L7F6</accession>
<feature type="region of interest" description="Disordered" evidence="1">
    <location>
        <begin position="104"/>
        <end position="130"/>
    </location>
</feature>
<name>A0A6A6L7F6_HEVBR</name>
<comment type="caution">
    <text evidence="2">The sequence shown here is derived from an EMBL/GenBank/DDBJ whole genome shotgun (WGS) entry which is preliminary data.</text>
</comment>
<organism evidence="2 3">
    <name type="scientific">Hevea brasiliensis</name>
    <name type="common">Para rubber tree</name>
    <name type="synonym">Siphonia brasiliensis</name>
    <dbReference type="NCBI Taxonomy" id="3981"/>
    <lineage>
        <taxon>Eukaryota</taxon>
        <taxon>Viridiplantae</taxon>
        <taxon>Streptophyta</taxon>
        <taxon>Embryophyta</taxon>
        <taxon>Tracheophyta</taxon>
        <taxon>Spermatophyta</taxon>
        <taxon>Magnoliopsida</taxon>
        <taxon>eudicotyledons</taxon>
        <taxon>Gunneridae</taxon>
        <taxon>Pentapetalae</taxon>
        <taxon>rosids</taxon>
        <taxon>fabids</taxon>
        <taxon>Malpighiales</taxon>
        <taxon>Euphorbiaceae</taxon>
        <taxon>Crotonoideae</taxon>
        <taxon>Micrandreae</taxon>
        <taxon>Hevea</taxon>
    </lineage>
</organism>
<sequence>MELLTGDRRVPNSTTDFAQRIFPFQATGNLLISNPMAVIHSSDIDGQNLPPQKLRPIRANGRSPSSSQANDLPLVDGLDGTLENLGLLADQCVGLVERIATDSSAGIGSDAGGENQHPNGVRGLLEVESR</sequence>
<evidence type="ECO:0000313" key="2">
    <source>
        <dbReference type="EMBL" id="KAF2296208.1"/>
    </source>
</evidence>